<sequence length="39" mass="4319">MPHLPAAACGRPLPFQVPAQGPLNPAYTALYTETIRRIW</sequence>
<accession>A0A375GZ12</accession>
<evidence type="ECO:0000313" key="3">
    <source>
        <dbReference type="Proteomes" id="UP000255168"/>
    </source>
</evidence>
<keyword evidence="4" id="KW-1185">Reference proteome</keyword>
<dbReference type="EMBL" id="OFTC01000027">
    <property type="protein sequence ID" value="SOZ36744.1"/>
    <property type="molecule type" value="Genomic_DNA"/>
</dbReference>
<proteinExistence type="predicted"/>
<dbReference type="Proteomes" id="UP000255168">
    <property type="component" value="Chromosome I"/>
</dbReference>
<evidence type="ECO:0000313" key="2">
    <source>
        <dbReference type="EMBL" id="SPD45324.1"/>
    </source>
</evidence>
<dbReference type="AlphaFoldDB" id="A0A375GZ12"/>
<evidence type="ECO:0000313" key="4">
    <source>
        <dbReference type="Proteomes" id="UP000256710"/>
    </source>
</evidence>
<protein>
    <submittedName>
        <fullName evidence="2">Uncharacterized protein</fullName>
    </submittedName>
</protein>
<reference evidence="3 4" key="1">
    <citation type="submission" date="2018-01" db="EMBL/GenBank/DDBJ databases">
        <authorList>
            <person name="Clerissi C."/>
        </authorList>
    </citation>
    <scope>NUCLEOTIDE SEQUENCE [LARGE SCALE GENOMIC DNA]</scope>
    <source>
        <strain evidence="1">Cupriavidus taiwanensis STM 6082</strain>
        <strain evidence="2">Cupriavidus taiwanensis STM 6160</strain>
    </source>
</reference>
<dbReference type="EMBL" id="LT984806">
    <property type="protein sequence ID" value="SPD45324.1"/>
    <property type="molecule type" value="Genomic_DNA"/>
</dbReference>
<name>A0A375GZ12_9BURK</name>
<dbReference type="Proteomes" id="UP000256710">
    <property type="component" value="Unassembled WGS sequence"/>
</dbReference>
<gene>
    <name evidence="1" type="ORF">CBM2605_A50004</name>
    <name evidence="2" type="ORF">CBM2607_10262</name>
</gene>
<organism evidence="2 3">
    <name type="scientific">Cupriavidus neocaledonicus</name>
    <dbReference type="NCBI Taxonomy" id="1040979"/>
    <lineage>
        <taxon>Bacteria</taxon>
        <taxon>Pseudomonadati</taxon>
        <taxon>Pseudomonadota</taxon>
        <taxon>Betaproteobacteria</taxon>
        <taxon>Burkholderiales</taxon>
        <taxon>Burkholderiaceae</taxon>
        <taxon>Cupriavidus</taxon>
    </lineage>
</organism>
<evidence type="ECO:0000313" key="1">
    <source>
        <dbReference type="EMBL" id="SOZ36744.1"/>
    </source>
</evidence>